<name>A0A9X7ZKA1_9MYCO</name>
<evidence type="ECO:0000313" key="2">
    <source>
        <dbReference type="EMBL" id="KLO27509.1"/>
    </source>
</evidence>
<gene>
    <name evidence="2" type="ORF">ABW16_16460</name>
    <name evidence="3" type="ORF">K3U94_02460</name>
</gene>
<proteinExistence type="predicted"/>
<organism evidence="3 5">
    <name type="scientific">Mycolicibacter heraklionensis</name>
    <dbReference type="NCBI Taxonomy" id="512402"/>
    <lineage>
        <taxon>Bacteria</taxon>
        <taxon>Bacillati</taxon>
        <taxon>Actinomycetota</taxon>
        <taxon>Actinomycetes</taxon>
        <taxon>Mycobacteriales</taxon>
        <taxon>Mycobacteriaceae</taxon>
        <taxon>Mycolicibacter</taxon>
    </lineage>
</organism>
<dbReference type="AlphaFoldDB" id="A0A9X7ZKA1"/>
<dbReference type="EMBL" id="LDPO01000014">
    <property type="protein sequence ID" value="KLO27509.1"/>
    <property type="molecule type" value="Genomic_DNA"/>
</dbReference>
<feature type="signal peptide" evidence="1">
    <location>
        <begin position="1"/>
        <end position="26"/>
    </location>
</feature>
<evidence type="ECO:0000313" key="5">
    <source>
        <dbReference type="Proteomes" id="UP000825008"/>
    </source>
</evidence>
<evidence type="ECO:0000313" key="3">
    <source>
        <dbReference type="EMBL" id="QZA10338.1"/>
    </source>
</evidence>
<accession>A0A9X7ZKA1</accession>
<keyword evidence="1" id="KW-0732">Signal</keyword>
<evidence type="ECO:0000313" key="4">
    <source>
        <dbReference type="Proteomes" id="UP000036464"/>
    </source>
</evidence>
<reference evidence="2 4" key="1">
    <citation type="submission" date="2015-05" db="EMBL/GenBank/DDBJ databases">
        <title>Genome sequence of Mycobacterium heraklionense Davo strain.</title>
        <authorList>
            <person name="Greninger A.L."/>
            <person name="Cunningham G."/>
            <person name="Miller S."/>
        </authorList>
    </citation>
    <scope>NUCLEOTIDE SEQUENCE [LARGE SCALE GENOMIC DNA]</scope>
    <source>
        <strain evidence="2 4">Davo</strain>
    </source>
</reference>
<feature type="chain" id="PRO_5040991138" description="Lipoprotein" evidence="1">
    <location>
        <begin position="27"/>
        <end position="174"/>
    </location>
</feature>
<protein>
    <recommendedName>
        <fullName evidence="6">Lipoprotein</fullName>
    </recommendedName>
</protein>
<evidence type="ECO:0008006" key="6">
    <source>
        <dbReference type="Google" id="ProtNLM"/>
    </source>
</evidence>
<evidence type="ECO:0000256" key="1">
    <source>
        <dbReference type="SAM" id="SignalP"/>
    </source>
</evidence>
<dbReference type="PROSITE" id="PS51257">
    <property type="entry name" value="PROKAR_LIPOPROTEIN"/>
    <property type="match status" value="1"/>
</dbReference>
<dbReference type="EMBL" id="CP080997">
    <property type="protein sequence ID" value="QZA10338.1"/>
    <property type="molecule type" value="Genomic_DNA"/>
</dbReference>
<dbReference type="KEGG" id="mher:K3U94_02460"/>
<dbReference type="Proteomes" id="UP000036464">
    <property type="component" value="Unassembled WGS sequence"/>
</dbReference>
<keyword evidence="4" id="KW-1185">Reference proteome</keyword>
<dbReference type="OrthoDB" id="4703110at2"/>
<dbReference type="Proteomes" id="UP000825008">
    <property type="component" value="Chromosome"/>
</dbReference>
<reference evidence="3" key="2">
    <citation type="submission" date="2021-08" db="EMBL/GenBank/DDBJ databases">
        <title>Whole genome sequencing of non-tuberculosis mycobacteria type-strains.</title>
        <authorList>
            <person name="Igarashi Y."/>
            <person name="Osugi A."/>
            <person name="Mitarai S."/>
        </authorList>
    </citation>
    <scope>NUCLEOTIDE SEQUENCE</scope>
    <source>
        <strain evidence="3">JCM 30995</strain>
    </source>
</reference>
<dbReference type="RefSeq" id="WP_047320263.1">
    <property type="nucleotide sequence ID" value="NZ_CP080997.1"/>
</dbReference>
<sequence length="174" mass="17387">MLVKTLMIAAGTFVAALTSGGCTARADTPPFPDINSYAPVNPADYAITIDTPGISHSETFFLTPDGVVCTVRPNSGAACAGNNLPAIPPATPTAGGTPRVNSIGTDGPVQASSGTLGTSDTVNGHSIKTLPPLHSISLGGVVCGVNDSGTTACKDPQDRGFVLSPNGSGWLSHV</sequence>